<comment type="caution">
    <text evidence="1">The sequence shown here is derived from an EMBL/GenBank/DDBJ whole genome shotgun (WGS) entry which is preliminary data.</text>
</comment>
<evidence type="ECO:0000313" key="2">
    <source>
        <dbReference type="Proteomes" id="UP001140562"/>
    </source>
</evidence>
<dbReference type="AlphaFoldDB" id="A0A9W8X3U7"/>
<dbReference type="Proteomes" id="UP001140562">
    <property type="component" value="Unassembled WGS sequence"/>
</dbReference>
<dbReference type="OrthoDB" id="204058at2759"/>
<sequence length="211" mass="24122">MLPHFPEEDTKLRATKVERRRGGNTANALEVFTQLLPRNGDRDESKYSSEQYLFTVLPDYLSEDTKTVMLSLPNVSSELFQFRKDQPLAASSYIIQSAHNQSRTIVSANPLEEMTVEEFKTGVAPLIDDPKIGNDDVWVHFEGRVPEVLLPCVTWLRETYGYKKKVKISLECEKPDRVGLKDVVPLADLVFYSKIWAEVRPPTTSRMASEW</sequence>
<dbReference type="InterPro" id="IPR029056">
    <property type="entry name" value="Ribokinase-like"/>
</dbReference>
<accession>A0A9W8X3U7</accession>
<dbReference type="PANTHER" id="PTHR42774:SF3">
    <property type="entry name" value="KETOHEXOKINASE"/>
    <property type="match status" value="1"/>
</dbReference>
<name>A0A9W8X3U7_9PLEO</name>
<organism evidence="1 2">
    <name type="scientific">Didymella glomerata</name>
    <dbReference type="NCBI Taxonomy" id="749621"/>
    <lineage>
        <taxon>Eukaryota</taxon>
        <taxon>Fungi</taxon>
        <taxon>Dikarya</taxon>
        <taxon>Ascomycota</taxon>
        <taxon>Pezizomycotina</taxon>
        <taxon>Dothideomycetes</taxon>
        <taxon>Pleosporomycetidae</taxon>
        <taxon>Pleosporales</taxon>
        <taxon>Pleosporineae</taxon>
        <taxon>Didymellaceae</taxon>
        <taxon>Didymella</taxon>
    </lineage>
</organism>
<dbReference type="InterPro" id="IPR052562">
    <property type="entry name" value="Ketohexokinase-related"/>
</dbReference>
<dbReference type="PANTHER" id="PTHR42774">
    <property type="entry name" value="PHOSPHOTRANSFERASE SYSTEM TRANSPORT PROTEIN"/>
    <property type="match status" value="1"/>
</dbReference>
<dbReference type="Gene3D" id="3.40.1190.20">
    <property type="match status" value="1"/>
</dbReference>
<protein>
    <submittedName>
        <fullName evidence="1">Uncharacterized protein</fullName>
    </submittedName>
</protein>
<reference evidence="1" key="1">
    <citation type="submission" date="2022-10" db="EMBL/GenBank/DDBJ databases">
        <title>Tapping the CABI collections for fungal endophytes: first genome assemblies for Collariella, Neodidymelliopsis, Ascochyta clinopodiicola, Didymella pomorum, Didymosphaeria variabile, Neocosmospora piperis and Neocucurbitaria cava.</title>
        <authorList>
            <person name="Hill R."/>
        </authorList>
    </citation>
    <scope>NUCLEOTIDE SEQUENCE</scope>
    <source>
        <strain evidence="1">IMI 360193</strain>
    </source>
</reference>
<gene>
    <name evidence="1" type="ORF">N0V87_002802</name>
</gene>
<proteinExistence type="predicted"/>
<evidence type="ECO:0000313" key="1">
    <source>
        <dbReference type="EMBL" id="KAJ4340181.1"/>
    </source>
</evidence>
<keyword evidence="2" id="KW-1185">Reference proteome</keyword>
<dbReference type="EMBL" id="JAPEUV010000018">
    <property type="protein sequence ID" value="KAJ4340181.1"/>
    <property type="molecule type" value="Genomic_DNA"/>
</dbReference>